<comment type="caution">
    <text evidence="3">The sequence shown here is derived from an EMBL/GenBank/DDBJ whole genome shotgun (WGS) entry which is preliminary data.</text>
</comment>
<feature type="compositionally biased region" description="Acidic residues" evidence="1">
    <location>
        <begin position="195"/>
        <end position="204"/>
    </location>
</feature>
<protein>
    <submittedName>
        <fullName evidence="3">DNA ligase D-like protein (Predicted 3'-phosphoesterase)</fullName>
    </submittedName>
</protein>
<keyword evidence="4" id="KW-1185">Reference proteome</keyword>
<sequence length="204" mass="22593">MPASRDPLKRYREKRDPRHTREPLGDKARCGQGGDRPIFVIQQHDASTLHYDFRLEVDGVLKSWAVPKGPSTDPRVKRLAIPTEDHPLAYADFEGVIPAGEYGAGTVLIWDRGHYRNLKEGNDPPSIAEQLADGHVTVWLEGEKLRGGYALIHTRLAKGKDWLLVKIDDEAADARRNPVSTEPASVATGRTLEEIAAEEGDGDD</sequence>
<evidence type="ECO:0000256" key="1">
    <source>
        <dbReference type="SAM" id="MobiDB-lite"/>
    </source>
</evidence>
<evidence type="ECO:0000259" key="2">
    <source>
        <dbReference type="Pfam" id="PF13298"/>
    </source>
</evidence>
<gene>
    <name evidence="3" type="ORF">FHR94_003650</name>
</gene>
<feature type="domain" description="DNA ligase D 3'-phosphoesterase" evidence="2">
    <location>
        <begin position="42"/>
        <end position="152"/>
    </location>
</feature>
<proteinExistence type="predicted"/>
<dbReference type="EMBL" id="JACHXP010000027">
    <property type="protein sequence ID" value="MBB3192362.1"/>
    <property type="molecule type" value="Genomic_DNA"/>
</dbReference>
<reference evidence="3 4" key="1">
    <citation type="submission" date="2020-08" db="EMBL/GenBank/DDBJ databases">
        <title>Genomic Encyclopedia of Type Strains, Phase III (KMG-III): the genomes of soil and plant-associated and newly described type strains.</title>
        <authorList>
            <person name="Whitman W."/>
        </authorList>
    </citation>
    <scope>NUCLEOTIDE SEQUENCE [LARGE SCALE GENOMIC DNA]</scope>
    <source>
        <strain evidence="3 4">CECT 7282</strain>
    </source>
</reference>
<dbReference type="Proteomes" id="UP000547614">
    <property type="component" value="Unassembled WGS sequence"/>
</dbReference>
<dbReference type="PANTHER" id="PTHR39465">
    <property type="entry name" value="DNA LIGASE D, 3'-PHOSPHOESTERASE DOMAIN"/>
    <property type="match status" value="1"/>
</dbReference>
<accession>A0A839VA50</accession>
<dbReference type="GO" id="GO:0016874">
    <property type="term" value="F:ligase activity"/>
    <property type="evidence" value="ECO:0007669"/>
    <property type="project" value="UniProtKB-KW"/>
</dbReference>
<feature type="compositionally biased region" description="Basic and acidic residues" evidence="1">
    <location>
        <begin position="1"/>
        <end position="29"/>
    </location>
</feature>
<feature type="region of interest" description="Disordered" evidence="1">
    <location>
        <begin position="173"/>
        <end position="204"/>
    </location>
</feature>
<dbReference type="InterPro" id="IPR014144">
    <property type="entry name" value="LigD_PE_domain"/>
</dbReference>
<dbReference type="AlphaFoldDB" id="A0A839VA50"/>
<evidence type="ECO:0000313" key="3">
    <source>
        <dbReference type="EMBL" id="MBB3192362.1"/>
    </source>
</evidence>
<evidence type="ECO:0000313" key="4">
    <source>
        <dbReference type="Proteomes" id="UP000547614"/>
    </source>
</evidence>
<dbReference type="PANTHER" id="PTHR39465:SF1">
    <property type="entry name" value="DNA LIGASE D 3'-PHOSPHOESTERASE DOMAIN-CONTAINING PROTEIN"/>
    <property type="match status" value="1"/>
</dbReference>
<feature type="region of interest" description="Disordered" evidence="1">
    <location>
        <begin position="1"/>
        <end position="31"/>
    </location>
</feature>
<dbReference type="NCBIfam" id="TIGR02777">
    <property type="entry name" value="LigD_PE_dom"/>
    <property type="match status" value="1"/>
</dbReference>
<dbReference type="Pfam" id="PF13298">
    <property type="entry name" value="LigD_N"/>
    <property type="match status" value="1"/>
</dbReference>
<name>A0A839VA50_9GAMM</name>
<organism evidence="3 4">
    <name type="scientific">Halomonas cerina</name>
    <dbReference type="NCBI Taxonomy" id="447424"/>
    <lineage>
        <taxon>Bacteria</taxon>
        <taxon>Pseudomonadati</taxon>
        <taxon>Pseudomonadota</taxon>
        <taxon>Gammaproteobacteria</taxon>
        <taxon>Oceanospirillales</taxon>
        <taxon>Halomonadaceae</taxon>
        <taxon>Halomonas</taxon>
    </lineage>
</organism>
<dbReference type="RefSeq" id="WP_183327912.1">
    <property type="nucleotide sequence ID" value="NZ_JACHXP010000027.1"/>
</dbReference>
<keyword evidence="3" id="KW-0436">Ligase</keyword>